<dbReference type="InParanoid" id="A0A1D6PTK5"/>
<name>A0A1D6PTK5_MAIZE</name>
<dbReference type="STRING" id="4577.A0A1D6PTK5"/>
<organism evidence="2">
    <name type="scientific">Zea mays</name>
    <name type="common">Maize</name>
    <dbReference type="NCBI Taxonomy" id="4577"/>
    <lineage>
        <taxon>Eukaryota</taxon>
        <taxon>Viridiplantae</taxon>
        <taxon>Streptophyta</taxon>
        <taxon>Embryophyta</taxon>
        <taxon>Tracheophyta</taxon>
        <taxon>Spermatophyta</taxon>
        <taxon>Magnoliopsida</taxon>
        <taxon>Liliopsida</taxon>
        <taxon>Poales</taxon>
        <taxon>Poaceae</taxon>
        <taxon>PACMAD clade</taxon>
        <taxon>Panicoideae</taxon>
        <taxon>Andropogonodae</taxon>
        <taxon>Andropogoneae</taxon>
        <taxon>Tripsacinae</taxon>
        <taxon>Zea</taxon>
    </lineage>
</organism>
<dbReference type="AlphaFoldDB" id="A0A1D6PTK5"/>
<protein>
    <submittedName>
        <fullName evidence="2">Protein arginine N-methyltransferase 1.5</fullName>
    </submittedName>
</protein>
<proteinExistence type="predicted"/>
<dbReference type="InterPro" id="IPR035247">
    <property type="entry name" value="PRMT5_TIM"/>
</dbReference>
<dbReference type="EMBL" id="CM000780">
    <property type="protein sequence ID" value="AQK49964.1"/>
    <property type="molecule type" value="Genomic_DNA"/>
</dbReference>
<keyword evidence="2" id="KW-0808">Transferase</keyword>
<evidence type="ECO:0000313" key="2">
    <source>
        <dbReference type="EMBL" id="AQK49964.1"/>
    </source>
</evidence>
<dbReference type="InterPro" id="IPR008991">
    <property type="entry name" value="Translation_prot_SH3-like_sf"/>
</dbReference>
<gene>
    <name evidence="2" type="ORF">ZEAMMB73_Zm00001d049268</name>
</gene>
<feature type="domain" description="PRMT5 TIM barrel" evidence="1">
    <location>
        <begin position="45"/>
        <end position="171"/>
    </location>
</feature>
<dbReference type="SUPFAM" id="SSF50104">
    <property type="entry name" value="Translation proteins SH3-like domain"/>
    <property type="match status" value="1"/>
</dbReference>
<reference evidence="2" key="1">
    <citation type="submission" date="2015-12" db="EMBL/GenBank/DDBJ databases">
        <title>Update maize B73 reference genome by single molecule sequencing technologies.</title>
        <authorList>
            <consortium name="Maize Genome Sequencing Project"/>
            <person name="Ware D."/>
        </authorList>
    </citation>
    <scope>NUCLEOTIDE SEQUENCE</scope>
    <source>
        <tissue evidence="2">Seedling</tissue>
    </source>
</reference>
<sequence>MPGTVLILLMGRFMGKRVVFLKQLKSSLLLRLGAFAIPFCILKHKDPWSNHVIRKISEWIKFSFSKKQNECWCTFMHAYVFLLPLGVFVAIMPKLSINFARPGQYECIALHLPLWLRLSLEKSDPMDGDLDKINNNNHTLQSEMADLWELWNSFRLLCDHSSQLCVALDISLFLQMQEDIFVYQSVIRGC</sequence>
<keyword evidence="2" id="KW-0489">Methyltransferase</keyword>
<dbReference type="Gene3D" id="3.20.20.150">
    <property type="entry name" value="Divalent-metal-dependent TIM barrel enzymes"/>
    <property type="match status" value="1"/>
</dbReference>
<evidence type="ECO:0000259" key="1">
    <source>
        <dbReference type="Pfam" id="PF17285"/>
    </source>
</evidence>
<dbReference type="SMR" id="A0A1D6PTK5"/>
<dbReference type="Pfam" id="PF17285">
    <property type="entry name" value="PRMT5_TIM"/>
    <property type="match status" value="1"/>
</dbReference>
<dbReference type="GO" id="GO:0008168">
    <property type="term" value="F:methyltransferase activity"/>
    <property type="evidence" value="ECO:0007669"/>
    <property type="project" value="UniProtKB-KW"/>
</dbReference>
<dbReference type="GO" id="GO:0032259">
    <property type="term" value="P:methylation"/>
    <property type="evidence" value="ECO:0007669"/>
    <property type="project" value="UniProtKB-KW"/>
</dbReference>
<accession>A0A1D6PTK5</accession>